<evidence type="ECO:0000256" key="2">
    <source>
        <dbReference type="ARBA" id="ARBA00022729"/>
    </source>
</evidence>
<keyword evidence="3" id="KW-0472">Membrane</keyword>
<keyword evidence="10" id="KW-1185">Reference proteome</keyword>
<keyword evidence="9" id="KW-0762">Sugar transport</keyword>
<comment type="caution">
    <text evidence="9">The sequence shown here is derived from an EMBL/GenBank/DDBJ whole genome shotgun (WGS) entry which is preliminary data.</text>
</comment>
<sequence length="74" mass="7680">MKTRPAIAPAIVLFAFVFALSACGNKGPLVLPDEAAQDTFEDEAPMPMPADEVPADADAPPVDAGDVPQDDDGR</sequence>
<keyword evidence="2 8" id="KW-0732">Signal</keyword>
<dbReference type="GO" id="GO:0009279">
    <property type="term" value="C:cell outer membrane"/>
    <property type="evidence" value="ECO:0007669"/>
    <property type="project" value="UniProtKB-SubCell"/>
</dbReference>
<evidence type="ECO:0000313" key="10">
    <source>
        <dbReference type="Proteomes" id="UP000294796"/>
    </source>
</evidence>
<evidence type="ECO:0000256" key="7">
    <source>
        <dbReference type="SAM" id="MobiDB-lite"/>
    </source>
</evidence>
<evidence type="ECO:0000313" key="9">
    <source>
        <dbReference type="EMBL" id="TDK22738.1"/>
    </source>
</evidence>
<evidence type="ECO:0000256" key="6">
    <source>
        <dbReference type="ARBA" id="ARBA00023288"/>
    </source>
</evidence>
<dbReference type="PROSITE" id="PS51257">
    <property type="entry name" value="PROKAR_LIPOPROTEIN"/>
    <property type="match status" value="1"/>
</dbReference>
<keyword evidence="9" id="KW-0813">Transport</keyword>
<evidence type="ECO:0000256" key="3">
    <source>
        <dbReference type="ARBA" id="ARBA00023136"/>
    </source>
</evidence>
<dbReference type="RefSeq" id="WP_133322864.1">
    <property type="nucleotide sequence ID" value="NZ_SMTF01000012.1"/>
</dbReference>
<evidence type="ECO:0000256" key="1">
    <source>
        <dbReference type="ARBA" id="ARBA00004459"/>
    </source>
</evidence>
<feature type="chain" id="PRO_5020330223" evidence="8">
    <location>
        <begin position="22"/>
        <end position="74"/>
    </location>
</feature>
<evidence type="ECO:0000256" key="8">
    <source>
        <dbReference type="SAM" id="SignalP"/>
    </source>
</evidence>
<protein>
    <submittedName>
        <fullName evidence="9">Sugar transporter</fullName>
    </submittedName>
</protein>
<gene>
    <name evidence="9" type="ORF">E2F46_13350</name>
</gene>
<comment type="subcellular location">
    <subcellularLocation>
        <location evidence="1">Cell outer membrane</location>
        <topology evidence="1">Lipid-anchor</topology>
    </subcellularLocation>
</comment>
<dbReference type="InterPro" id="IPR032831">
    <property type="entry name" value="LptM_cons"/>
</dbReference>
<accession>A0A4R5TK40</accession>
<keyword evidence="4" id="KW-0564">Palmitate</keyword>
<reference evidence="9 10" key="1">
    <citation type="submission" date="2019-03" db="EMBL/GenBank/DDBJ databases">
        <title>Luteimonas zhaokaii sp.nov., isolated from the rectal contents of Plateau pika in Yushu, Qinghai Province, China.</title>
        <authorList>
            <person name="Zhang G."/>
        </authorList>
    </citation>
    <scope>NUCLEOTIDE SEQUENCE [LARGE SCALE GENOMIC DNA]</scope>
    <source>
        <strain evidence="9 10">B9</strain>
    </source>
</reference>
<keyword evidence="5" id="KW-0998">Cell outer membrane</keyword>
<keyword evidence="6" id="KW-0449">Lipoprotein</keyword>
<feature type="signal peptide" evidence="8">
    <location>
        <begin position="1"/>
        <end position="21"/>
    </location>
</feature>
<organism evidence="9 10">
    <name type="scientific">Luteimonas aestuarii</name>
    <dbReference type="NCBI Taxonomy" id="453837"/>
    <lineage>
        <taxon>Bacteria</taxon>
        <taxon>Pseudomonadati</taxon>
        <taxon>Pseudomonadota</taxon>
        <taxon>Gammaproteobacteria</taxon>
        <taxon>Lysobacterales</taxon>
        <taxon>Lysobacteraceae</taxon>
        <taxon>Luteimonas</taxon>
    </lineage>
</organism>
<dbReference type="EMBL" id="SMTF01000012">
    <property type="protein sequence ID" value="TDK22738.1"/>
    <property type="molecule type" value="Genomic_DNA"/>
</dbReference>
<dbReference type="Proteomes" id="UP000294796">
    <property type="component" value="Unassembled WGS sequence"/>
</dbReference>
<dbReference type="AlphaFoldDB" id="A0A4R5TK40"/>
<dbReference type="NCBIfam" id="NF047847">
    <property type="entry name" value="SS_mature_LptM"/>
    <property type="match status" value="1"/>
</dbReference>
<name>A0A4R5TK40_9GAMM</name>
<feature type="compositionally biased region" description="Low complexity" evidence="7">
    <location>
        <begin position="49"/>
        <end position="67"/>
    </location>
</feature>
<evidence type="ECO:0000256" key="5">
    <source>
        <dbReference type="ARBA" id="ARBA00023237"/>
    </source>
</evidence>
<dbReference type="Pfam" id="PF13627">
    <property type="entry name" value="LptM_cons"/>
    <property type="match status" value="1"/>
</dbReference>
<proteinExistence type="predicted"/>
<evidence type="ECO:0000256" key="4">
    <source>
        <dbReference type="ARBA" id="ARBA00023139"/>
    </source>
</evidence>
<dbReference type="OrthoDB" id="6054463at2"/>
<feature type="region of interest" description="Disordered" evidence="7">
    <location>
        <begin position="36"/>
        <end position="74"/>
    </location>
</feature>